<dbReference type="Pfam" id="PF14348">
    <property type="entry name" value="DtrJ-like"/>
    <property type="match status" value="1"/>
</dbReference>
<organism evidence="2 3">
    <name type="scientific">Caviibacterium pharyngocola</name>
    <dbReference type="NCBI Taxonomy" id="28159"/>
    <lineage>
        <taxon>Bacteria</taxon>
        <taxon>Pseudomonadati</taxon>
        <taxon>Pseudomonadota</taxon>
        <taxon>Gammaproteobacteria</taxon>
        <taxon>Pasteurellales</taxon>
        <taxon>Pasteurellaceae</taxon>
        <taxon>Caviibacterium</taxon>
    </lineage>
</organism>
<dbReference type="OrthoDB" id="8443503at2"/>
<feature type="transmembrane region" description="Helical" evidence="1">
    <location>
        <begin position="205"/>
        <end position="227"/>
    </location>
</feature>
<feature type="transmembrane region" description="Helical" evidence="1">
    <location>
        <begin position="21"/>
        <end position="46"/>
    </location>
</feature>
<protein>
    <submittedName>
        <fullName evidence="2">TIGR03747 family integrating conjugative element membrane protein</fullName>
    </submittedName>
</protein>
<evidence type="ECO:0000313" key="3">
    <source>
        <dbReference type="Proteomes" id="UP000230282"/>
    </source>
</evidence>
<keyword evidence="3" id="KW-1185">Reference proteome</keyword>
<accession>A0A2M8RV75</accession>
<proteinExistence type="predicted"/>
<gene>
    <name evidence="2" type="ORF">CVP04_07370</name>
</gene>
<dbReference type="RefSeq" id="WP_100296874.1">
    <property type="nucleotide sequence ID" value="NZ_PHGZ01000014.1"/>
</dbReference>
<evidence type="ECO:0000313" key="2">
    <source>
        <dbReference type="EMBL" id="PJG82775.1"/>
    </source>
</evidence>
<comment type="caution">
    <text evidence="2">The sequence shown here is derived from an EMBL/GenBank/DDBJ whole genome shotgun (WGS) entry which is preliminary data.</text>
</comment>
<dbReference type="Proteomes" id="UP000230282">
    <property type="component" value="Unassembled WGS sequence"/>
</dbReference>
<feature type="transmembrane region" description="Helical" evidence="1">
    <location>
        <begin position="127"/>
        <end position="160"/>
    </location>
</feature>
<reference evidence="2 3" key="1">
    <citation type="submission" date="2017-11" db="EMBL/GenBank/DDBJ databases">
        <title>Reclassification of Bisgaard taxon 5 as Caviibacterium pharyngocola gen. nov., sp. nov.</title>
        <authorList>
            <person name="Christensen H."/>
        </authorList>
    </citation>
    <scope>NUCLEOTIDE SEQUENCE [LARGE SCALE GENOMIC DNA]</scope>
    <source>
        <strain evidence="2 3">7_3</strain>
    </source>
</reference>
<sequence length="231" mass="26857">MSEQSRSLTAKDKKRFCHRASALLATLTISLFFSLIFEWIGIALVWNEEGHRHSQQMMVSEMLWLSENLTLPIFNHTPLELAQSVIRFVHYWLFEITGLSQWLSNPQAMGNWEYWIYHNARAYIEAIIYVVITFIIRLFIIIFTSPLFFLTAIAGLTEGLMLRDLRKFGAGRESSFLYHKARRWIMPIMIGTWIIYLSIPFSIYPIFIIAPAATLFGLSICITAASFKKYL</sequence>
<keyword evidence="1" id="KW-0812">Transmembrane</keyword>
<dbReference type="AlphaFoldDB" id="A0A2M8RV75"/>
<keyword evidence="1" id="KW-0472">Membrane</keyword>
<name>A0A2M8RV75_9PAST</name>
<dbReference type="InterPro" id="IPR022266">
    <property type="entry name" value="DtrJ-like"/>
</dbReference>
<feature type="transmembrane region" description="Helical" evidence="1">
    <location>
        <begin position="181"/>
        <end position="199"/>
    </location>
</feature>
<dbReference type="EMBL" id="PHGZ01000014">
    <property type="protein sequence ID" value="PJG82775.1"/>
    <property type="molecule type" value="Genomic_DNA"/>
</dbReference>
<evidence type="ECO:0000256" key="1">
    <source>
        <dbReference type="SAM" id="Phobius"/>
    </source>
</evidence>
<keyword evidence="1" id="KW-1133">Transmembrane helix</keyword>
<dbReference type="NCBIfam" id="TIGR03747">
    <property type="entry name" value="conj_TIGR03747"/>
    <property type="match status" value="1"/>
</dbReference>